<dbReference type="EMBL" id="BDRX01000019">
    <property type="protein sequence ID" value="GBF90769.1"/>
    <property type="molecule type" value="Genomic_DNA"/>
</dbReference>
<evidence type="ECO:0000313" key="2">
    <source>
        <dbReference type="EMBL" id="GBF90769.1"/>
    </source>
</evidence>
<keyword evidence="3" id="KW-1185">Reference proteome</keyword>
<evidence type="ECO:0000313" key="3">
    <source>
        <dbReference type="Proteomes" id="UP000247498"/>
    </source>
</evidence>
<dbReference type="InParanoid" id="A0A2V0NTX5"/>
<evidence type="ECO:0000259" key="1">
    <source>
        <dbReference type="Pfam" id="PF07059"/>
    </source>
</evidence>
<dbReference type="PANTHER" id="PTHR12136">
    <property type="entry name" value="ENHANCED DISEASE RESISTANCE-RELATED"/>
    <property type="match status" value="1"/>
</dbReference>
<dbReference type="InterPro" id="IPR045096">
    <property type="entry name" value="EDR2-like"/>
</dbReference>
<comment type="caution">
    <text evidence="2">The sequence shown here is derived from an EMBL/GenBank/DDBJ whole genome shotgun (WGS) entry which is preliminary data.</text>
</comment>
<dbReference type="Proteomes" id="UP000247498">
    <property type="component" value="Unassembled WGS sequence"/>
</dbReference>
<protein>
    <recommendedName>
        <fullName evidence="1">Protein ENHANCED DISEASE RESISTANCE 2 C-terminal domain-containing protein</fullName>
    </recommendedName>
</protein>
<reference evidence="2 3" key="1">
    <citation type="journal article" date="2018" name="Sci. Rep.">
        <title>Raphidocelis subcapitata (=Pseudokirchneriella subcapitata) provides an insight into genome evolution and environmental adaptations in the Sphaeropleales.</title>
        <authorList>
            <person name="Suzuki S."/>
            <person name="Yamaguchi H."/>
            <person name="Nakajima N."/>
            <person name="Kawachi M."/>
        </authorList>
    </citation>
    <scope>NUCLEOTIDE SEQUENCE [LARGE SCALE GENOMIC DNA]</scope>
    <source>
        <strain evidence="2 3">NIES-35</strain>
    </source>
</reference>
<sequence length="84" mass="8713">MVSQARLVRGATRSLVIDLALLLEGQHAYELPEVLIGACRLVRLDLSKAQRLDTSGGELPLRPSARKPAGAAAAAAAPAAVAEE</sequence>
<accession>A0A2V0NTX5</accession>
<dbReference type="InterPro" id="IPR009769">
    <property type="entry name" value="EDR2_C"/>
</dbReference>
<gene>
    <name evidence="2" type="ORF">Rsub_03070</name>
</gene>
<proteinExistence type="predicted"/>
<dbReference type="Pfam" id="PF07059">
    <property type="entry name" value="EDR2_C"/>
    <property type="match status" value="1"/>
</dbReference>
<organism evidence="2 3">
    <name type="scientific">Raphidocelis subcapitata</name>
    <dbReference type="NCBI Taxonomy" id="307507"/>
    <lineage>
        <taxon>Eukaryota</taxon>
        <taxon>Viridiplantae</taxon>
        <taxon>Chlorophyta</taxon>
        <taxon>core chlorophytes</taxon>
        <taxon>Chlorophyceae</taxon>
        <taxon>CS clade</taxon>
        <taxon>Sphaeropleales</taxon>
        <taxon>Selenastraceae</taxon>
        <taxon>Raphidocelis</taxon>
    </lineage>
</organism>
<dbReference type="AlphaFoldDB" id="A0A2V0NTX5"/>
<dbReference type="PANTHER" id="PTHR12136:SF41">
    <property type="entry name" value="PLECKSTRIN HOMOLOGY (PH) AND LIPID-BINDING START DOMAINS-CONTAINING PROTEIN"/>
    <property type="match status" value="1"/>
</dbReference>
<feature type="domain" description="Protein ENHANCED DISEASE RESISTANCE 2 C-terminal" evidence="1">
    <location>
        <begin position="6"/>
        <end position="45"/>
    </location>
</feature>
<name>A0A2V0NTX5_9CHLO</name>
<dbReference type="OrthoDB" id="9970435at2759"/>